<reference evidence="2 3" key="1">
    <citation type="journal article" date="2023" name="IMA Fungus">
        <title>Comparative genomic study of the Penicillium genus elucidates a diverse pangenome and 15 lateral gene transfer events.</title>
        <authorList>
            <person name="Petersen C."/>
            <person name="Sorensen T."/>
            <person name="Nielsen M.R."/>
            <person name="Sondergaard T.E."/>
            <person name="Sorensen J.L."/>
            <person name="Fitzpatrick D.A."/>
            <person name="Frisvad J.C."/>
            <person name="Nielsen K.L."/>
        </authorList>
    </citation>
    <scope>NUCLEOTIDE SEQUENCE [LARGE SCALE GENOMIC DNA]</scope>
    <source>
        <strain evidence="2 3">IBT 3361</strain>
    </source>
</reference>
<feature type="region of interest" description="Disordered" evidence="1">
    <location>
        <begin position="95"/>
        <end position="117"/>
    </location>
</feature>
<comment type="caution">
    <text evidence="2">The sequence shown here is derived from an EMBL/GenBank/DDBJ whole genome shotgun (WGS) entry which is preliminary data.</text>
</comment>
<evidence type="ECO:0000313" key="2">
    <source>
        <dbReference type="EMBL" id="KAJ5262066.1"/>
    </source>
</evidence>
<organism evidence="2 3">
    <name type="scientific">Penicillium chrysogenum</name>
    <name type="common">Penicillium notatum</name>
    <dbReference type="NCBI Taxonomy" id="5076"/>
    <lineage>
        <taxon>Eukaryota</taxon>
        <taxon>Fungi</taxon>
        <taxon>Dikarya</taxon>
        <taxon>Ascomycota</taxon>
        <taxon>Pezizomycotina</taxon>
        <taxon>Eurotiomycetes</taxon>
        <taxon>Eurotiomycetidae</taxon>
        <taxon>Eurotiales</taxon>
        <taxon>Aspergillaceae</taxon>
        <taxon>Penicillium</taxon>
        <taxon>Penicillium chrysogenum species complex</taxon>
    </lineage>
</organism>
<name>A0ABQ8WCF9_PENCH</name>
<protein>
    <submittedName>
        <fullName evidence="2">Uncharacterized protein</fullName>
    </submittedName>
</protein>
<evidence type="ECO:0000256" key="1">
    <source>
        <dbReference type="SAM" id="MobiDB-lite"/>
    </source>
</evidence>
<proteinExistence type="predicted"/>
<evidence type="ECO:0000313" key="3">
    <source>
        <dbReference type="Proteomes" id="UP001220256"/>
    </source>
</evidence>
<keyword evidence="3" id="KW-1185">Reference proteome</keyword>
<gene>
    <name evidence="2" type="ORF">N7505_008933</name>
</gene>
<dbReference type="EMBL" id="JAPVEB010000006">
    <property type="protein sequence ID" value="KAJ5262066.1"/>
    <property type="molecule type" value="Genomic_DNA"/>
</dbReference>
<dbReference type="Proteomes" id="UP001220256">
    <property type="component" value="Unassembled WGS sequence"/>
</dbReference>
<accession>A0ABQ8WCF9</accession>
<sequence length="117" mass="13271">MPLRTPPQIPFLETPLVGQNGPDAGFWATRAKECPWQKAFKLKKKPSENLHTLIALPTQREPALRKEEDPLEFNNHVSQKKSNIEALLAQAVGAEVPTNAKEKVPRTRQRQMRPNQT</sequence>